<sequence length="339" mass="35532">MKKLVVAGMLGLAACTGLSGIAVSGPLFGAGGSFGTINSQQQPPVVRVQANEAYRVQQLEEQIRQLNGRIEEMSFQLLQMQETIRKAQEDNEFRFQELESGNAGGKGASPTAAPKKKAEASPVNPASPPTDDVATIIETPPEGGASVSPSAPSTAPTGAPGETTLGSIELDSKGMPVGGTLNQDANNSSASLPGVSTGNSQRKTDPVNTAALTSEGDIYQAAYGHVLSGDYKLAEQGFQQYLQGYPKGTKAADASFWLGEAQYSQGKFNEAAKTFLNGHQAYGKSPKAPEMLMKLGMSLAALDNTETACATLREVPKRYPNASKTVLSKVASEQKRLSC</sequence>
<accession>A0A1S7QU10</accession>
<dbReference type="SUPFAM" id="SSF48452">
    <property type="entry name" value="TPR-like"/>
    <property type="match status" value="1"/>
</dbReference>
<evidence type="ECO:0000313" key="4">
    <source>
        <dbReference type="Proteomes" id="UP000191987"/>
    </source>
</evidence>
<dbReference type="InterPro" id="IPR014162">
    <property type="entry name" value="CpoB_C"/>
</dbReference>
<dbReference type="RefSeq" id="WP_162936876.1">
    <property type="nucleotide sequence ID" value="NZ_LT009749.1"/>
</dbReference>
<dbReference type="Gene3D" id="1.25.40.10">
    <property type="entry name" value="Tetratricopeptide repeat domain"/>
    <property type="match status" value="1"/>
</dbReference>
<feature type="region of interest" description="Disordered" evidence="2">
    <location>
        <begin position="98"/>
        <end position="204"/>
    </location>
</feature>
<dbReference type="InterPro" id="IPR034706">
    <property type="entry name" value="CpoB"/>
</dbReference>
<reference evidence="3 4" key="1">
    <citation type="submission" date="2016-01" db="EMBL/GenBank/DDBJ databases">
        <authorList>
            <person name="Oliw E.H."/>
        </authorList>
    </citation>
    <scope>NUCLEOTIDE SEQUENCE [LARGE SCALE GENOMIC DNA]</scope>
    <source>
        <strain evidence="3 4">Zutra 3-1</strain>
    </source>
</reference>
<dbReference type="GO" id="GO:0043093">
    <property type="term" value="P:FtsZ-dependent cytokinesis"/>
    <property type="evidence" value="ECO:0007669"/>
    <property type="project" value="UniProtKB-UniRule"/>
</dbReference>
<dbReference type="Pfam" id="PF13174">
    <property type="entry name" value="TPR_6"/>
    <property type="match status" value="1"/>
</dbReference>
<feature type="compositionally biased region" description="Polar residues" evidence="2">
    <location>
        <begin position="180"/>
        <end position="204"/>
    </location>
</feature>
<comment type="function">
    <text evidence="1">Mediates coordination of peptidoglycan synthesis and outer membrane constriction during cell division.</text>
</comment>
<dbReference type="GO" id="GO:0030288">
    <property type="term" value="C:outer membrane-bounded periplasmic space"/>
    <property type="evidence" value="ECO:0007669"/>
    <property type="project" value="UniProtKB-UniRule"/>
</dbReference>
<evidence type="ECO:0000313" key="3">
    <source>
        <dbReference type="EMBL" id="CUX41960.1"/>
    </source>
</evidence>
<evidence type="ECO:0000256" key="2">
    <source>
        <dbReference type="SAM" id="MobiDB-lite"/>
    </source>
</evidence>
<dbReference type="Pfam" id="PF13432">
    <property type="entry name" value="TPR_16"/>
    <property type="match status" value="1"/>
</dbReference>
<dbReference type="Proteomes" id="UP000191987">
    <property type="component" value="Unassembled WGS sequence"/>
</dbReference>
<keyword evidence="1" id="KW-0131">Cell cycle</keyword>
<dbReference type="AlphaFoldDB" id="A0A1S7QU10"/>
<keyword evidence="1" id="KW-0574">Periplasm</keyword>
<keyword evidence="1" id="KW-0732">Signal</keyword>
<dbReference type="EMBL" id="FBWG01000028">
    <property type="protein sequence ID" value="CUX41960.1"/>
    <property type="molecule type" value="Genomic_DNA"/>
</dbReference>
<proteinExistence type="inferred from homology"/>
<comment type="similarity">
    <text evidence="1">Belongs to the CpoB family.</text>
</comment>
<keyword evidence="1" id="KW-0175">Coiled coil</keyword>
<feature type="coiled-coil region" evidence="1">
    <location>
        <begin position="49"/>
        <end position="90"/>
    </location>
</feature>
<dbReference type="InterPro" id="IPR019734">
    <property type="entry name" value="TPR_rpt"/>
</dbReference>
<dbReference type="PROSITE" id="PS51257">
    <property type="entry name" value="PROKAR_LIPOPROTEIN"/>
    <property type="match status" value="1"/>
</dbReference>
<name>A0A1S7QU10_9HYPH</name>
<feature type="compositionally biased region" description="Low complexity" evidence="2">
    <location>
        <begin position="140"/>
        <end position="164"/>
    </location>
</feature>
<keyword evidence="1" id="KW-0132">Cell division</keyword>
<organism evidence="3 4">
    <name type="scientific">Agrobacterium deltaense Zutra 3/1</name>
    <dbReference type="NCBI Taxonomy" id="1183427"/>
    <lineage>
        <taxon>Bacteria</taxon>
        <taxon>Pseudomonadati</taxon>
        <taxon>Pseudomonadota</taxon>
        <taxon>Alphaproteobacteria</taxon>
        <taxon>Hyphomicrobiales</taxon>
        <taxon>Rhizobiaceae</taxon>
        <taxon>Rhizobium/Agrobacterium group</taxon>
        <taxon>Agrobacterium</taxon>
    </lineage>
</organism>
<dbReference type="NCBIfam" id="TIGR02795">
    <property type="entry name" value="tol_pal_ybgF"/>
    <property type="match status" value="1"/>
</dbReference>
<evidence type="ECO:0000256" key="1">
    <source>
        <dbReference type="HAMAP-Rule" id="MF_02066"/>
    </source>
</evidence>
<dbReference type="HAMAP" id="MF_02066">
    <property type="entry name" value="CpoB"/>
    <property type="match status" value="1"/>
</dbReference>
<protein>
    <recommendedName>
        <fullName evidence="1">Cell division coordinator CpoB</fullName>
    </recommendedName>
</protein>
<comment type="subcellular location">
    <subcellularLocation>
        <location evidence="1">Periplasm</location>
    </subcellularLocation>
</comment>
<gene>
    <name evidence="1" type="primary">cpoB</name>
    <name evidence="3" type="ORF">AGR7C_Lc100188</name>
</gene>
<dbReference type="InterPro" id="IPR011990">
    <property type="entry name" value="TPR-like_helical_dom_sf"/>
</dbReference>